<evidence type="ECO:0000313" key="2">
    <source>
        <dbReference type="EMBL" id="VEB45056.1"/>
    </source>
</evidence>
<protein>
    <submittedName>
        <fullName evidence="2">Uncharacterized protein</fullName>
    </submittedName>
</protein>
<dbReference type="AlphaFoldDB" id="A0A447TJK7"/>
<dbReference type="Gene3D" id="3.30.420.380">
    <property type="match status" value="1"/>
</dbReference>
<accession>A0A447TJK7</accession>
<reference evidence="2 3" key="1">
    <citation type="submission" date="2018-12" db="EMBL/GenBank/DDBJ databases">
        <authorList>
            <consortium name="Pathogen Informatics"/>
        </authorList>
    </citation>
    <scope>NUCLEOTIDE SEQUENCE [LARGE SCALE GENOMIC DNA]</scope>
    <source>
        <strain evidence="2 3">NCTC9695</strain>
    </source>
</reference>
<evidence type="ECO:0000256" key="1">
    <source>
        <dbReference type="SAM" id="MobiDB-lite"/>
    </source>
</evidence>
<dbReference type="InterPro" id="IPR043129">
    <property type="entry name" value="ATPase_NBD"/>
</dbReference>
<dbReference type="Proteomes" id="UP000275777">
    <property type="component" value="Chromosome"/>
</dbReference>
<dbReference type="EMBL" id="LR134182">
    <property type="protein sequence ID" value="VEB45056.1"/>
    <property type="molecule type" value="Genomic_DNA"/>
</dbReference>
<proteinExistence type="predicted"/>
<feature type="region of interest" description="Disordered" evidence="1">
    <location>
        <begin position="1"/>
        <end position="21"/>
    </location>
</feature>
<organism evidence="2 3">
    <name type="scientific">Chromobacterium violaceum</name>
    <dbReference type="NCBI Taxonomy" id="536"/>
    <lineage>
        <taxon>Bacteria</taxon>
        <taxon>Pseudomonadati</taxon>
        <taxon>Pseudomonadota</taxon>
        <taxon>Betaproteobacteria</taxon>
        <taxon>Neisseriales</taxon>
        <taxon>Chromobacteriaceae</taxon>
        <taxon>Chromobacterium</taxon>
    </lineage>
</organism>
<dbReference type="SUPFAM" id="SSF53067">
    <property type="entry name" value="Actin-like ATPase domain"/>
    <property type="match status" value="1"/>
</dbReference>
<evidence type="ECO:0000313" key="3">
    <source>
        <dbReference type="Proteomes" id="UP000275777"/>
    </source>
</evidence>
<name>A0A447TJK7_CHRVL</name>
<sequence length="123" mass="12928">MLGARGELSAQGDSAPGGWPKAEQCELVLPAGRTLFTDVKLPDAVKQPTPAVIGFALEEAWPTTRRQSLCIGEALPGGRRAVAATEAAGLRARWPCSRAWAACATASCRRSACSRRRRPAVGA</sequence>
<gene>
    <name evidence="2" type="ORF">NCTC9695_05561</name>
</gene>